<organism evidence="1 2">
    <name type="scientific">Rhodopseudomonas pseudopalustris</name>
    <dbReference type="NCBI Taxonomy" id="1513892"/>
    <lineage>
        <taxon>Bacteria</taxon>
        <taxon>Pseudomonadati</taxon>
        <taxon>Pseudomonadota</taxon>
        <taxon>Alphaproteobacteria</taxon>
        <taxon>Hyphomicrobiales</taxon>
        <taxon>Nitrobacteraceae</taxon>
        <taxon>Rhodopseudomonas</taxon>
    </lineage>
</organism>
<accession>A0A1H8W3H8</accession>
<keyword evidence="2" id="KW-1185">Reference proteome</keyword>
<evidence type="ECO:0000313" key="2">
    <source>
        <dbReference type="Proteomes" id="UP000199615"/>
    </source>
</evidence>
<gene>
    <name evidence="1" type="ORF">SAMN05444123_110140</name>
</gene>
<dbReference type="RefSeq" id="WP_092685776.1">
    <property type="nucleotide sequence ID" value="NZ_FODT01000010.1"/>
</dbReference>
<sequence>MGQQRRPACTGCGERTALARISPIESIHELRTFECVRCGQVDRYAVKADPRSYWVLLRDLSNPVESEALDAGCSGNAR</sequence>
<name>A0A1H8W3H8_9BRAD</name>
<evidence type="ECO:0000313" key="1">
    <source>
        <dbReference type="EMBL" id="SEP21708.1"/>
    </source>
</evidence>
<dbReference type="EMBL" id="FODT01000010">
    <property type="protein sequence ID" value="SEP21708.1"/>
    <property type="molecule type" value="Genomic_DNA"/>
</dbReference>
<dbReference type="OrthoDB" id="8141058at2"/>
<reference evidence="2" key="1">
    <citation type="submission" date="2016-10" db="EMBL/GenBank/DDBJ databases">
        <authorList>
            <person name="Varghese N."/>
            <person name="Submissions S."/>
        </authorList>
    </citation>
    <scope>NUCLEOTIDE SEQUENCE [LARGE SCALE GENOMIC DNA]</scope>
    <source>
        <strain evidence="2">DSM 123</strain>
    </source>
</reference>
<dbReference type="AlphaFoldDB" id="A0A1H8W3H8"/>
<dbReference type="Proteomes" id="UP000199615">
    <property type="component" value="Unassembled WGS sequence"/>
</dbReference>
<proteinExistence type="predicted"/>
<protein>
    <submittedName>
        <fullName evidence="1">Uncharacterized protein</fullName>
    </submittedName>
</protein>